<evidence type="ECO:0000259" key="2">
    <source>
        <dbReference type="Pfam" id="PF13458"/>
    </source>
</evidence>
<dbReference type="HOGENOM" id="CLU_027128_6_1_2"/>
<dbReference type="PANTHER" id="PTHR30483">
    <property type="entry name" value="LEUCINE-SPECIFIC-BINDING PROTEIN"/>
    <property type="match status" value="1"/>
</dbReference>
<dbReference type="Gene3D" id="3.40.50.2300">
    <property type="match status" value="2"/>
</dbReference>
<proteinExistence type="predicted"/>
<dbReference type="InterPro" id="IPR051010">
    <property type="entry name" value="BCAA_transport"/>
</dbReference>
<evidence type="ECO:0000313" key="3">
    <source>
        <dbReference type="EMBL" id="AET63657.1"/>
    </source>
</evidence>
<gene>
    <name evidence="3" type="ordered locus">Mhar_0267</name>
</gene>
<dbReference type="PANTHER" id="PTHR30483:SF6">
    <property type="entry name" value="PERIPLASMIC BINDING PROTEIN OF ABC TRANSPORTER FOR NATURAL AMINO ACIDS"/>
    <property type="match status" value="1"/>
</dbReference>
<dbReference type="SUPFAM" id="SSF53822">
    <property type="entry name" value="Periplasmic binding protein-like I"/>
    <property type="match status" value="1"/>
</dbReference>
<name>G7WLR4_METH6</name>
<dbReference type="AlphaFoldDB" id="G7WLR4"/>
<evidence type="ECO:0000256" key="1">
    <source>
        <dbReference type="ARBA" id="ARBA00022729"/>
    </source>
</evidence>
<accession>G7WLR4</accession>
<keyword evidence="4" id="KW-1185">Reference proteome</keyword>
<sequence length="348" mass="36204">MKIGAIYNLEGSQAPLDLPSSRGARLAVEEINAAGGIDGRRVDLLLCDGKSDPAEVRRCSLDLAEENLSGMIGLSDTDMVVAAAPGAAGAGIPFLTSGATSPRLPEVYDGLFLACFGDDVQAAAGAEHAFEMDLLTCALLVEGEMEYARLLAGYFRERYQALGGEIAFEAFLNGSDKEALVQAIGEASPDMIYLAAGPDLAAEVVGEVRDAGIEIPVFGGDSLDSPELRRGGTGRIVFSAHALLDENSSRSGPFVRAYDGLYGHPPENAFAALGYDAVMLLAEAMDRAGSEDPEAILEALQNTTGFVGVTGDISYDGGRRIPNKGVTMISLRDGVIDGSAVVVPGPSI</sequence>
<reference evidence="3 4" key="1">
    <citation type="journal article" date="2012" name="PLoS ONE">
        <title>The genome characteristics and predicted function of methyl-group oxidation pathway in the obligate aceticlastic methanogens, Methanosaeta spp.</title>
        <authorList>
            <person name="Zhu J."/>
            <person name="Zheng H."/>
            <person name="Ai G."/>
            <person name="Zhang G."/>
            <person name="Liu D."/>
            <person name="Liu X."/>
            <person name="Dong X."/>
        </authorList>
    </citation>
    <scope>NUCLEOTIDE SEQUENCE [LARGE SCALE GENOMIC DNA]</scope>
    <source>
        <strain evidence="3 4">6Ac</strain>
    </source>
</reference>
<dbReference type="InterPro" id="IPR028081">
    <property type="entry name" value="Leu-bd"/>
</dbReference>
<dbReference type="KEGG" id="mhi:Mhar_0267"/>
<organism evidence="3 4">
    <name type="scientific">Methanothrix harundinacea (strain 6Ac)</name>
    <name type="common">Methanosaeta harundinacea</name>
    <dbReference type="NCBI Taxonomy" id="1110509"/>
    <lineage>
        <taxon>Archaea</taxon>
        <taxon>Methanobacteriati</taxon>
        <taxon>Methanobacteriota</taxon>
        <taxon>Stenosarchaea group</taxon>
        <taxon>Methanomicrobia</taxon>
        <taxon>Methanotrichales</taxon>
        <taxon>Methanotrichaceae</taxon>
        <taxon>Methanothrix</taxon>
    </lineage>
</organism>
<keyword evidence="3" id="KW-0675">Receptor</keyword>
<dbReference type="CDD" id="cd06347">
    <property type="entry name" value="PBP1_ABC_LivK_ligand_binding-like"/>
    <property type="match status" value="1"/>
</dbReference>
<evidence type="ECO:0000313" key="4">
    <source>
        <dbReference type="Proteomes" id="UP000005877"/>
    </source>
</evidence>
<keyword evidence="1" id="KW-0732">Signal</keyword>
<dbReference type="STRING" id="1110509.Mhar_0267"/>
<protein>
    <submittedName>
        <fullName evidence="3">Extracellular ligand-binding receptor</fullName>
    </submittedName>
</protein>
<dbReference type="Proteomes" id="UP000005877">
    <property type="component" value="Chromosome"/>
</dbReference>
<dbReference type="EMBL" id="CP003117">
    <property type="protein sequence ID" value="AET63657.1"/>
    <property type="molecule type" value="Genomic_DNA"/>
</dbReference>
<dbReference type="Pfam" id="PF13458">
    <property type="entry name" value="Peripla_BP_6"/>
    <property type="match status" value="1"/>
</dbReference>
<feature type="domain" description="Leucine-binding protein" evidence="2">
    <location>
        <begin position="2"/>
        <end position="329"/>
    </location>
</feature>
<dbReference type="InterPro" id="IPR028082">
    <property type="entry name" value="Peripla_BP_I"/>
</dbReference>
<dbReference type="PATRIC" id="fig|1110509.7.peg.309"/>